<dbReference type="Proteomes" id="UP000245539">
    <property type="component" value="Unassembled WGS sequence"/>
</dbReference>
<comment type="caution">
    <text evidence="1">The sequence shown here is derived from an EMBL/GenBank/DDBJ whole genome shotgun (WGS) entry which is preliminary data.</text>
</comment>
<proteinExistence type="predicted"/>
<gene>
    <name evidence="1" type="ORF">DKW60_21865</name>
</gene>
<reference evidence="1 2" key="1">
    <citation type="submission" date="2018-05" db="EMBL/GenBank/DDBJ databases">
        <title>Leucothrix arctica sp. nov., isolated from Arctic seawater.</title>
        <authorList>
            <person name="Choi A."/>
            <person name="Baek K."/>
        </authorList>
    </citation>
    <scope>NUCLEOTIDE SEQUENCE [LARGE SCALE GENOMIC DNA]</scope>
    <source>
        <strain evidence="1 2">JCM 18388</strain>
    </source>
</reference>
<protein>
    <recommendedName>
        <fullName evidence="3">DUF2946 domain-containing protein</fullName>
    </recommendedName>
</protein>
<dbReference type="EMBL" id="QGKM01000097">
    <property type="protein sequence ID" value="PWQ92297.1"/>
    <property type="molecule type" value="Genomic_DNA"/>
</dbReference>
<evidence type="ECO:0008006" key="3">
    <source>
        <dbReference type="Google" id="ProtNLM"/>
    </source>
</evidence>
<dbReference type="RefSeq" id="WP_109839791.1">
    <property type="nucleotide sequence ID" value="NZ_QGKM01000097.1"/>
</dbReference>
<organism evidence="1 2">
    <name type="scientific">Leucothrix pacifica</name>
    <dbReference type="NCBI Taxonomy" id="1247513"/>
    <lineage>
        <taxon>Bacteria</taxon>
        <taxon>Pseudomonadati</taxon>
        <taxon>Pseudomonadota</taxon>
        <taxon>Gammaproteobacteria</taxon>
        <taxon>Thiotrichales</taxon>
        <taxon>Thiotrichaceae</taxon>
        <taxon>Leucothrix</taxon>
    </lineage>
</organism>
<dbReference type="AlphaFoldDB" id="A0A317C1R5"/>
<accession>A0A317C1R5</accession>
<evidence type="ECO:0000313" key="2">
    <source>
        <dbReference type="Proteomes" id="UP000245539"/>
    </source>
</evidence>
<keyword evidence="2" id="KW-1185">Reference proteome</keyword>
<name>A0A317C1R5_9GAMM</name>
<dbReference type="OrthoDB" id="5628547at2"/>
<evidence type="ECO:0000313" key="1">
    <source>
        <dbReference type="EMBL" id="PWQ92297.1"/>
    </source>
</evidence>
<sequence>MSNMIRHFLIFLLLVTLNANAITGSLMMIEMSTMTSHMSDASEMTDHHMTQHSDRMSMSAASTDHCQMQPSDEANCEDEHSCGLCTMHSTAALIPTIAAINGSNQFSFEPNYQVNDALSIHSPLLKPPKSA</sequence>